<dbReference type="OrthoDB" id="5241536at2"/>
<dbReference type="EMBL" id="FNLF01000002">
    <property type="protein sequence ID" value="SDQ35078.1"/>
    <property type="molecule type" value="Genomic_DNA"/>
</dbReference>
<dbReference type="STRING" id="47312.SAMN04489765_0055"/>
<dbReference type="PANTHER" id="PTHR47894:SF1">
    <property type="entry name" value="HTH-TYPE TRANSCRIPTIONAL REGULATOR VQSM"/>
    <property type="match status" value="1"/>
</dbReference>
<dbReference type="Gene3D" id="1.10.10.60">
    <property type="entry name" value="Homeodomain-like"/>
    <property type="match status" value="1"/>
</dbReference>
<accession>A0A1H1A5U3</accession>
<dbReference type="InterPro" id="IPR018060">
    <property type="entry name" value="HTH_AraC"/>
</dbReference>
<protein>
    <submittedName>
        <fullName evidence="6">Arabinose-binding domain of AraC transcription regulator, N-term</fullName>
    </submittedName>
</protein>
<dbReference type="GeneID" id="300996125"/>
<evidence type="ECO:0000313" key="8">
    <source>
        <dbReference type="Proteomes" id="UP000183053"/>
    </source>
</evidence>
<dbReference type="PANTHER" id="PTHR47894">
    <property type="entry name" value="HTH-TYPE TRANSCRIPTIONAL REGULATOR GADX"/>
    <property type="match status" value="1"/>
</dbReference>
<name>A0A1H1A5U3_9ACTN</name>
<dbReference type="GO" id="GO:0005829">
    <property type="term" value="C:cytosol"/>
    <property type="evidence" value="ECO:0007669"/>
    <property type="project" value="TreeGrafter"/>
</dbReference>
<dbReference type="SMART" id="SM00342">
    <property type="entry name" value="HTH_ARAC"/>
    <property type="match status" value="1"/>
</dbReference>
<evidence type="ECO:0000313" key="5">
    <source>
        <dbReference type="EMBL" id="SDQ09193.1"/>
    </source>
</evidence>
<evidence type="ECO:0000256" key="3">
    <source>
        <dbReference type="ARBA" id="ARBA00023163"/>
    </source>
</evidence>
<dbReference type="Proteomes" id="UP000183053">
    <property type="component" value="Unassembled WGS sequence"/>
</dbReference>
<dbReference type="EMBL" id="FNLF01000001">
    <property type="protein sequence ID" value="SDQ09193.1"/>
    <property type="molecule type" value="Genomic_DNA"/>
</dbReference>
<dbReference type="EMBL" id="FNLF01000002">
    <property type="protein sequence ID" value="SDQ38575.1"/>
    <property type="molecule type" value="Genomic_DNA"/>
</dbReference>
<feature type="domain" description="HTH araC/xylS-type" evidence="4">
    <location>
        <begin position="231"/>
        <end position="331"/>
    </location>
</feature>
<evidence type="ECO:0000313" key="6">
    <source>
        <dbReference type="EMBL" id="SDQ35078.1"/>
    </source>
</evidence>
<keyword evidence="1" id="KW-0805">Transcription regulation</keyword>
<dbReference type="PROSITE" id="PS01124">
    <property type="entry name" value="HTH_ARAC_FAMILY_2"/>
    <property type="match status" value="1"/>
</dbReference>
<dbReference type="SUPFAM" id="SSF46689">
    <property type="entry name" value="Homeodomain-like"/>
    <property type="match status" value="1"/>
</dbReference>
<evidence type="ECO:0000256" key="2">
    <source>
        <dbReference type="ARBA" id="ARBA00023125"/>
    </source>
</evidence>
<dbReference type="AlphaFoldDB" id="A0A1H1A5U3"/>
<evidence type="ECO:0000259" key="4">
    <source>
        <dbReference type="PROSITE" id="PS01124"/>
    </source>
</evidence>
<keyword evidence="8" id="KW-1185">Reference proteome</keyword>
<dbReference type="Pfam" id="PF12625">
    <property type="entry name" value="Arabinose_bd"/>
    <property type="match status" value="1"/>
</dbReference>
<reference evidence="6" key="2">
    <citation type="submission" date="2016-10" db="EMBL/GenBank/DDBJ databases">
        <authorList>
            <person name="de Groot N.N."/>
        </authorList>
    </citation>
    <scope>NUCLEOTIDE SEQUENCE [LARGE SCALE GENOMIC DNA]</scope>
    <source>
        <strain evidence="6">DSM 44142</strain>
    </source>
</reference>
<evidence type="ECO:0000256" key="1">
    <source>
        <dbReference type="ARBA" id="ARBA00023015"/>
    </source>
</evidence>
<sequence length="341" mass="36708">MSLVELGIPPLAFAQLLDSGALGAAETRAFGRIMAREGVDLAVVIARQGQVPVRWFHEVYPAMDAQQGFRLGVAFAEHAQLTSFGPLSLPLVSAGSVLEVVQLLRFLPLISTALSTEFQHGDSGLTIALAGRTDSPGTDCLAVTYGGLAVLRLVDMLAGAVPSVELHLTCQAPADLIVVGEIGHRILFDARAAFVHIPAAVLYDVCRFSDPVAYRIGIAELRRVYEQRRPNSYTQLVRAQFDADPARADGARIAAELATSVSTLKRRLHAEGTTLRRLRQQFAQERATARLLDPGISVGEIAAELGYSEVASFSHAFTRWVGCSPTQFRRAPSNQRAAPGI</sequence>
<dbReference type="RefSeq" id="WP_068526272.1">
    <property type="nucleotide sequence ID" value="NZ_FNLF01000001.1"/>
</dbReference>
<proteinExistence type="predicted"/>
<dbReference type="InterPro" id="IPR020449">
    <property type="entry name" value="Tscrpt_reg_AraC-type_HTH"/>
</dbReference>
<organism evidence="6 8">
    <name type="scientific">Tsukamurella pulmonis</name>
    <dbReference type="NCBI Taxonomy" id="47312"/>
    <lineage>
        <taxon>Bacteria</taxon>
        <taxon>Bacillati</taxon>
        <taxon>Actinomycetota</taxon>
        <taxon>Actinomycetes</taxon>
        <taxon>Mycobacteriales</taxon>
        <taxon>Tsukamurellaceae</taxon>
        <taxon>Tsukamurella</taxon>
    </lineage>
</organism>
<reference evidence="8" key="1">
    <citation type="submission" date="2016-10" db="EMBL/GenBank/DDBJ databases">
        <authorList>
            <person name="Varghese N."/>
            <person name="Submissions S."/>
        </authorList>
    </citation>
    <scope>NUCLEOTIDE SEQUENCE [LARGE SCALE GENOMIC DNA]</scope>
    <source>
        <strain evidence="8">DSM 44142</strain>
    </source>
</reference>
<dbReference type="InterPro" id="IPR032687">
    <property type="entry name" value="AraC-type_N"/>
</dbReference>
<evidence type="ECO:0000313" key="7">
    <source>
        <dbReference type="EMBL" id="SDQ38575.1"/>
    </source>
</evidence>
<dbReference type="GO" id="GO:0000976">
    <property type="term" value="F:transcription cis-regulatory region binding"/>
    <property type="evidence" value="ECO:0007669"/>
    <property type="project" value="TreeGrafter"/>
</dbReference>
<keyword evidence="3" id="KW-0804">Transcription</keyword>
<dbReference type="Pfam" id="PF12833">
    <property type="entry name" value="HTH_18"/>
    <property type="match status" value="1"/>
</dbReference>
<keyword evidence="2" id="KW-0238">DNA-binding</keyword>
<gene>
    <name evidence="5" type="ORF">SAMN04489765_0055</name>
    <name evidence="6" type="ORF">SAMN04489765_0065</name>
    <name evidence="7" type="ORF">SAMN04489765_0204</name>
</gene>
<dbReference type="InterPro" id="IPR009057">
    <property type="entry name" value="Homeodomain-like_sf"/>
</dbReference>
<dbReference type="GO" id="GO:0003700">
    <property type="term" value="F:DNA-binding transcription factor activity"/>
    <property type="evidence" value="ECO:0007669"/>
    <property type="project" value="InterPro"/>
</dbReference>
<dbReference type="PRINTS" id="PR00032">
    <property type="entry name" value="HTHARAC"/>
</dbReference>